<protein>
    <submittedName>
        <fullName evidence="2">Uncharacterized protein</fullName>
    </submittedName>
</protein>
<dbReference type="Proteomes" id="UP000276128">
    <property type="component" value="Unassembled WGS sequence"/>
</dbReference>
<reference evidence="2 3" key="1">
    <citation type="submission" date="2018-12" db="EMBL/GenBank/DDBJ databases">
        <title>Bacillus ochoae sp. nov., Paenibacillus whitsoniae sp. nov., Paenibacillus spiritus sp. nov. Isolated from the Mars Exploration Rover during spacecraft assembly.</title>
        <authorList>
            <person name="Seuylemezian A."/>
            <person name="Vaishampayan P."/>
        </authorList>
    </citation>
    <scope>NUCLEOTIDE SEQUENCE [LARGE SCALE GENOMIC DNA]</scope>
    <source>
        <strain evidence="2 3">MER 54</strain>
    </source>
</reference>
<organism evidence="2 3">
    <name type="scientific">Paenibacillus whitsoniae</name>
    <dbReference type="NCBI Taxonomy" id="2496558"/>
    <lineage>
        <taxon>Bacteria</taxon>
        <taxon>Bacillati</taxon>
        <taxon>Bacillota</taxon>
        <taxon>Bacilli</taxon>
        <taxon>Bacillales</taxon>
        <taxon>Paenibacillaceae</taxon>
        <taxon>Paenibacillus</taxon>
    </lineage>
</organism>
<proteinExistence type="predicted"/>
<accession>A0A430J4I6</accession>
<feature type="coiled-coil region" evidence="1">
    <location>
        <begin position="12"/>
        <end position="60"/>
    </location>
</feature>
<dbReference type="AlphaFoldDB" id="A0A430J4I6"/>
<feature type="non-terminal residue" evidence="2">
    <location>
        <position position="167"/>
    </location>
</feature>
<evidence type="ECO:0000313" key="2">
    <source>
        <dbReference type="EMBL" id="RTE00439.1"/>
    </source>
</evidence>
<name>A0A430J4I6_9BACL</name>
<keyword evidence="1" id="KW-0175">Coiled coil</keyword>
<keyword evidence="3" id="KW-1185">Reference proteome</keyword>
<feature type="coiled-coil region" evidence="1">
    <location>
        <begin position="115"/>
        <end position="163"/>
    </location>
</feature>
<dbReference type="RefSeq" id="WP_164716867.1">
    <property type="nucleotide sequence ID" value="NZ_RXHU01000153.1"/>
</dbReference>
<sequence>MTETGHDPLETAKERMYRYQRAQRRREELQQRVNDHERRIIKLELELEAEQADVERLTKLTLANLFHTILRSKEEQLQLERQQVLNAVLALQTARQALEDTKADLHQVGDDLALYQHAEAEYNDLMAQKEAALRSKAALSPVLREMEEQIAEQSLLVKELSEAWRAG</sequence>
<evidence type="ECO:0000256" key="1">
    <source>
        <dbReference type="SAM" id="Coils"/>
    </source>
</evidence>
<dbReference type="EMBL" id="RXHU01000153">
    <property type="protein sequence ID" value="RTE00439.1"/>
    <property type="molecule type" value="Genomic_DNA"/>
</dbReference>
<evidence type="ECO:0000313" key="3">
    <source>
        <dbReference type="Proteomes" id="UP000276128"/>
    </source>
</evidence>
<gene>
    <name evidence="2" type="ORF">EJQ19_31345</name>
</gene>
<comment type="caution">
    <text evidence="2">The sequence shown here is derived from an EMBL/GenBank/DDBJ whole genome shotgun (WGS) entry which is preliminary data.</text>
</comment>